<comment type="function">
    <text evidence="11">Catalyzes the phosphorylation of the hydroxyl group of 4-methyl-5-beta-hydroxyethylthiazole (THZ).</text>
</comment>
<dbReference type="NCBIfam" id="NF006830">
    <property type="entry name" value="PRK09355.1"/>
    <property type="match status" value="1"/>
</dbReference>
<dbReference type="RefSeq" id="WP_128757592.1">
    <property type="nucleotide sequence ID" value="NZ_QOVM01000003.1"/>
</dbReference>
<dbReference type="InterPro" id="IPR029056">
    <property type="entry name" value="Ribokinase-like"/>
</dbReference>
<dbReference type="GO" id="GO:0000287">
    <property type="term" value="F:magnesium ion binding"/>
    <property type="evidence" value="ECO:0007669"/>
    <property type="project" value="UniProtKB-UniRule"/>
</dbReference>
<evidence type="ECO:0000313" key="13">
    <source>
        <dbReference type="Proteomes" id="UP000289238"/>
    </source>
</evidence>
<dbReference type="Proteomes" id="UP000289238">
    <property type="component" value="Unassembled WGS sequence"/>
</dbReference>
<evidence type="ECO:0000256" key="6">
    <source>
        <dbReference type="ARBA" id="ARBA00022741"/>
    </source>
</evidence>
<evidence type="ECO:0000256" key="10">
    <source>
        <dbReference type="ARBA" id="ARBA00022977"/>
    </source>
</evidence>
<keyword evidence="9 11" id="KW-0460">Magnesium</keyword>
<dbReference type="CDD" id="cd01170">
    <property type="entry name" value="THZ_kinase"/>
    <property type="match status" value="1"/>
</dbReference>
<reference evidence="12 13" key="1">
    <citation type="submission" date="2018-07" db="EMBL/GenBank/DDBJ databases">
        <title>Leeuwenhoekiella genomics.</title>
        <authorList>
            <person name="Tahon G."/>
            <person name="Willems A."/>
        </authorList>
    </citation>
    <scope>NUCLEOTIDE SEQUENCE [LARGE SCALE GENOMIC DNA]</scope>
    <source>
        <strain evidence="12 13">LMG 22550</strain>
    </source>
</reference>
<comment type="cofactor">
    <cofactor evidence="2 11">
        <name>Mg(2+)</name>
        <dbReference type="ChEBI" id="CHEBI:18420"/>
    </cofactor>
</comment>
<dbReference type="InterPro" id="IPR000417">
    <property type="entry name" value="Hyethyz_kinase"/>
</dbReference>
<name>A0A4Q0P7D8_9FLAO</name>
<evidence type="ECO:0000313" key="12">
    <source>
        <dbReference type="EMBL" id="RXG22603.1"/>
    </source>
</evidence>
<dbReference type="HAMAP" id="MF_00228">
    <property type="entry name" value="Thz_kinase"/>
    <property type="match status" value="1"/>
</dbReference>
<dbReference type="Pfam" id="PF02110">
    <property type="entry name" value="HK"/>
    <property type="match status" value="1"/>
</dbReference>
<evidence type="ECO:0000256" key="2">
    <source>
        <dbReference type="ARBA" id="ARBA00001946"/>
    </source>
</evidence>
<proteinExistence type="inferred from homology"/>
<evidence type="ECO:0000256" key="7">
    <source>
        <dbReference type="ARBA" id="ARBA00022777"/>
    </source>
</evidence>
<keyword evidence="4 11" id="KW-0808">Transferase</keyword>
<evidence type="ECO:0000256" key="4">
    <source>
        <dbReference type="ARBA" id="ARBA00022679"/>
    </source>
</evidence>
<keyword evidence="6 11" id="KW-0547">Nucleotide-binding</keyword>
<keyword evidence="10 11" id="KW-0784">Thiamine biosynthesis</keyword>
<dbReference type="SUPFAM" id="SSF53613">
    <property type="entry name" value="Ribokinase-like"/>
    <property type="match status" value="1"/>
</dbReference>
<dbReference type="UniPathway" id="UPA00060">
    <property type="reaction ID" value="UER00139"/>
</dbReference>
<organism evidence="12 13">
    <name type="scientific">Leeuwenhoekiella aequorea</name>
    <dbReference type="NCBI Taxonomy" id="283736"/>
    <lineage>
        <taxon>Bacteria</taxon>
        <taxon>Pseudomonadati</taxon>
        <taxon>Bacteroidota</taxon>
        <taxon>Flavobacteriia</taxon>
        <taxon>Flavobacteriales</taxon>
        <taxon>Flavobacteriaceae</taxon>
        <taxon>Leeuwenhoekiella</taxon>
    </lineage>
</organism>
<comment type="similarity">
    <text evidence="11">Belongs to the Thz kinase family.</text>
</comment>
<feature type="binding site" evidence="11">
    <location>
        <position position="193"/>
    </location>
    <ligand>
        <name>substrate</name>
    </ligand>
</feature>
<keyword evidence="13" id="KW-1185">Reference proteome</keyword>
<feature type="binding site" evidence="11">
    <location>
        <position position="166"/>
    </location>
    <ligand>
        <name>ATP</name>
        <dbReference type="ChEBI" id="CHEBI:30616"/>
    </ligand>
</feature>
<dbReference type="GO" id="GO:0005524">
    <property type="term" value="F:ATP binding"/>
    <property type="evidence" value="ECO:0007669"/>
    <property type="project" value="UniProtKB-UniRule"/>
</dbReference>
<keyword evidence="8 11" id="KW-0067">ATP-binding</keyword>
<feature type="binding site" evidence="11">
    <location>
        <position position="44"/>
    </location>
    <ligand>
        <name>substrate</name>
    </ligand>
</feature>
<keyword evidence="5 11" id="KW-0479">Metal-binding</keyword>
<feature type="binding site" evidence="11">
    <location>
        <position position="119"/>
    </location>
    <ligand>
        <name>ATP</name>
        <dbReference type="ChEBI" id="CHEBI:30616"/>
    </ligand>
</feature>
<dbReference type="Gene3D" id="3.40.1190.20">
    <property type="match status" value="1"/>
</dbReference>
<evidence type="ECO:0000256" key="5">
    <source>
        <dbReference type="ARBA" id="ARBA00022723"/>
    </source>
</evidence>
<dbReference type="EMBL" id="QOVM01000003">
    <property type="protein sequence ID" value="RXG22603.1"/>
    <property type="molecule type" value="Genomic_DNA"/>
</dbReference>
<sequence length="264" mass="28274">MKEKLWNHITTVRKQSPLVHNITNYVVMNNTANALLAIGASPIMSHAHEEMVAMQQICNSLVINIGTLDTYWVKSMHLAIEAANKNKNPWVLDPVGAGATPFRDEVLSELLNLKPIAIRGNASEILALAKHNKTQTKGVDSTASSLDAIDAARFLNKQYNAVVIISGETDVIVSDELEVKLNNGNLLMTKITGMGCSASAILAAFLAVIPESAEAAVAATALISIAGEISAKSCDGPGSLQVSILDKLHSITENEFLKHLKIEN</sequence>
<evidence type="ECO:0000256" key="1">
    <source>
        <dbReference type="ARBA" id="ARBA00001771"/>
    </source>
</evidence>
<evidence type="ECO:0000256" key="9">
    <source>
        <dbReference type="ARBA" id="ARBA00022842"/>
    </source>
</evidence>
<comment type="pathway">
    <text evidence="3 11">Cofactor biosynthesis; thiamine diphosphate biosynthesis; 4-methyl-5-(2-phosphoethyl)-thiazole from 5-(2-hydroxyethyl)-4-methylthiazole: step 1/1.</text>
</comment>
<dbReference type="EC" id="2.7.1.50" evidence="11"/>
<dbReference type="OrthoDB" id="9778146at2"/>
<evidence type="ECO:0000256" key="8">
    <source>
        <dbReference type="ARBA" id="ARBA00022840"/>
    </source>
</evidence>
<evidence type="ECO:0000256" key="11">
    <source>
        <dbReference type="HAMAP-Rule" id="MF_00228"/>
    </source>
</evidence>
<dbReference type="AlphaFoldDB" id="A0A4Q0P7D8"/>
<dbReference type="PRINTS" id="PR01099">
    <property type="entry name" value="HYETHTZKNASE"/>
</dbReference>
<evidence type="ECO:0000256" key="3">
    <source>
        <dbReference type="ARBA" id="ARBA00004868"/>
    </source>
</evidence>
<dbReference type="GO" id="GO:0009229">
    <property type="term" value="P:thiamine diphosphate biosynthetic process"/>
    <property type="evidence" value="ECO:0007669"/>
    <property type="project" value="UniProtKB-UniRule"/>
</dbReference>
<dbReference type="NCBIfam" id="TIGR00694">
    <property type="entry name" value="thiM"/>
    <property type="match status" value="1"/>
</dbReference>
<protein>
    <recommendedName>
        <fullName evidence="11">Hydroxyethylthiazole kinase</fullName>
        <ecNumber evidence="11">2.7.1.50</ecNumber>
    </recommendedName>
    <alternativeName>
        <fullName evidence="11">4-methyl-5-beta-hydroxyethylthiazole kinase</fullName>
        <shortName evidence="11">TH kinase</shortName>
        <shortName evidence="11">Thz kinase</shortName>
    </alternativeName>
</protein>
<dbReference type="GO" id="GO:0009228">
    <property type="term" value="P:thiamine biosynthetic process"/>
    <property type="evidence" value="ECO:0007669"/>
    <property type="project" value="UniProtKB-KW"/>
</dbReference>
<comment type="caution">
    <text evidence="12">The sequence shown here is derived from an EMBL/GenBank/DDBJ whole genome shotgun (WGS) entry which is preliminary data.</text>
</comment>
<keyword evidence="7 11" id="KW-0418">Kinase</keyword>
<accession>A0A4Q0P7D8</accession>
<comment type="catalytic activity">
    <reaction evidence="1 11">
        <text>5-(2-hydroxyethyl)-4-methylthiazole + ATP = 4-methyl-5-(2-phosphooxyethyl)-thiazole + ADP + H(+)</text>
        <dbReference type="Rhea" id="RHEA:24212"/>
        <dbReference type="ChEBI" id="CHEBI:15378"/>
        <dbReference type="ChEBI" id="CHEBI:17957"/>
        <dbReference type="ChEBI" id="CHEBI:30616"/>
        <dbReference type="ChEBI" id="CHEBI:58296"/>
        <dbReference type="ChEBI" id="CHEBI:456216"/>
        <dbReference type="EC" id="2.7.1.50"/>
    </reaction>
</comment>
<dbReference type="GO" id="GO:0004417">
    <property type="term" value="F:hydroxyethylthiazole kinase activity"/>
    <property type="evidence" value="ECO:0007669"/>
    <property type="project" value="UniProtKB-UniRule"/>
</dbReference>
<gene>
    <name evidence="11" type="primary">thiM</name>
    <name evidence="12" type="ORF">DSM00_1703</name>
</gene>
<dbReference type="PIRSF" id="PIRSF000513">
    <property type="entry name" value="Thz_kinase"/>
    <property type="match status" value="1"/>
</dbReference>